<comment type="caution">
    <text evidence="2">The sequence shown here is derived from an EMBL/GenBank/DDBJ whole genome shotgun (WGS) entry which is preliminary data.</text>
</comment>
<accession>A0A512CW84</accession>
<dbReference type="EMBL" id="BJYX01000001">
    <property type="protein sequence ID" value="GEO28482.1"/>
    <property type="molecule type" value="Genomic_DNA"/>
</dbReference>
<dbReference type="AlphaFoldDB" id="A0A512CW84"/>
<proteinExistence type="predicted"/>
<keyword evidence="3" id="KW-1185">Reference proteome</keyword>
<evidence type="ECO:0000313" key="2">
    <source>
        <dbReference type="EMBL" id="GEO28482.1"/>
    </source>
</evidence>
<reference evidence="2 3" key="1">
    <citation type="submission" date="2019-07" db="EMBL/GenBank/DDBJ databases">
        <title>Whole genome shotgun sequence of Terrabacter aerolatus NBRC 106305.</title>
        <authorList>
            <person name="Hosoyama A."/>
            <person name="Uohara A."/>
            <person name="Ohji S."/>
            <person name="Ichikawa N."/>
        </authorList>
    </citation>
    <scope>NUCLEOTIDE SEQUENCE [LARGE SCALE GENOMIC DNA]</scope>
    <source>
        <strain evidence="2 3">NBRC 106305</strain>
    </source>
</reference>
<name>A0A512CW84_9MICO</name>
<evidence type="ECO:0000313" key="3">
    <source>
        <dbReference type="Proteomes" id="UP000321534"/>
    </source>
</evidence>
<evidence type="ECO:0000256" key="1">
    <source>
        <dbReference type="SAM" id="MobiDB-lite"/>
    </source>
</evidence>
<sequence length="104" mass="11947">MGTSVMAPEDPTSGRLARLRSRGEERANRYAARYAELARRVPLLRVPLEMATLYVARQGMLLASAVAFRAFLWWRPWRCSRPGCWRASEPHRRQRPPTSSPRPA</sequence>
<organism evidence="2 3">
    <name type="scientific">Terrabacter aerolatus</name>
    <dbReference type="NCBI Taxonomy" id="422442"/>
    <lineage>
        <taxon>Bacteria</taxon>
        <taxon>Bacillati</taxon>
        <taxon>Actinomycetota</taxon>
        <taxon>Actinomycetes</taxon>
        <taxon>Micrococcales</taxon>
        <taxon>Intrasporangiaceae</taxon>
        <taxon>Terrabacter</taxon>
    </lineage>
</organism>
<protein>
    <submittedName>
        <fullName evidence="2">Uncharacterized protein</fullName>
    </submittedName>
</protein>
<dbReference type="Proteomes" id="UP000321534">
    <property type="component" value="Unassembled WGS sequence"/>
</dbReference>
<feature type="region of interest" description="Disordered" evidence="1">
    <location>
        <begin position="1"/>
        <end position="21"/>
    </location>
</feature>
<gene>
    <name evidence="2" type="ORF">TAE01_02920</name>
</gene>
<feature type="region of interest" description="Disordered" evidence="1">
    <location>
        <begin position="81"/>
        <end position="104"/>
    </location>
</feature>